<dbReference type="AlphaFoldDB" id="A0A1T5FTS5"/>
<dbReference type="InterPro" id="IPR025698">
    <property type="entry name" value="2TM_dom"/>
</dbReference>
<organism evidence="3 4">
    <name type="scientific">Soonwooa buanensis</name>
    <dbReference type="NCBI Taxonomy" id="619805"/>
    <lineage>
        <taxon>Bacteria</taxon>
        <taxon>Pseudomonadati</taxon>
        <taxon>Bacteroidota</taxon>
        <taxon>Flavobacteriia</taxon>
        <taxon>Flavobacteriales</taxon>
        <taxon>Weeksellaceae</taxon>
        <taxon>Chryseobacterium group</taxon>
        <taxon>Soonwooa</taxon>
    </lineage>
</organism>
<keyword evidence="1" id="KW-0812">Transmembrane</keyword>
<keyword evidence="4" id="KW-1185">Reference proteome</keyword>
<evidence type="ECO:0000256" key="1">
    <source>
        <dbReference type="SAM" id="Phobius"/>
    </source>
</evidence>
<name>A0A1T5FTS5_9FLAO</name>
<feature type="domain" description="2TM" evidence="2">
    <location>
        <begin position="13"/>
        <end position="88"/>
    </location>
</feature>
<dbReference type="OrthoDB" id="1260494at2"/>
<gene>
    <name evidence="3" type="ORF">SAMN05660477_02270</name>
</gene>
<keyword evidence="1" id="KW-0472">Membrane</keyword>
<sequence length="98" mass="11512">MENIKEKVAFEIASERVKAIKKFYTSLAIFIVVSMAIVFWHFQKTGNFEVNLGRSFIIIVWAIILAVRAIKLFLLNSDWEKDMLNKELKKDQNNGYQR</sequence>
<proteinExistence type="predicted"/>
<reference evidence="3 4" key="1">
    <citation type="submission" date="2017-02" db="EMBL/GenBank/DDBJ databases">
        <authorList>
            <person name="Peterson S.W."/>
        </authorList>
    </citation>
    <scope>NUCLEOTIDE SEQUENCE [LARGE SCALE GENOMIC DNA]</scope>
    <source>
        <strain evidence="3 4">DSM 22323</strain>
    </source>
</reference>
<dbReference type="EMBL" id="FUYZ01000008">
    <property type="protein sequence ID" value="SKB99578.1"/>
    <property type="molecule type" value="Genomic_DNA"/>
</dbReference>
<dbReference type="RefSeq" id="WP_079667480.1">
    <property type="nucleotide sequence ID" value="NZ_FUYZ01000008.1"/>
</dbReference>
<evidence type="ECO:0000313" key="4">
    <source>
        <dbReference type="Proteomes" id="UP000191112"/>
    </source>
</evidence>
<evidence type="ECO:0000259" key="2">
    <source>
        <dbReference type="Pfam" id="PF13239"/>
    </source>
</evidence>
<keyword evidence="1" id="KW-1133">Transmembrane helix</keyword>
<dbReference type="Pfam" id="PF13239">
    <property type="entry name" value="2TM"/>
    <property type="match status" value="1"/>
</dbReference>
<evidence type="ECO:0000313" key="3">
    <source>
        <dbReference type="EMBL" id="SKB99578.1"/>
    </source>
</evidence>
<dbReference type="Proteomes" id="UP000191112">
    <property type="component" value="Unassembled WGS sequence"/>
</dbReference>
<feature type="transmembrane region" description="Helical" evidence="1">
    <location>
        <begin position="55"/>
        <end position="74"/>
    </location>
</feature>
<dbReference type="STRING" id="619805.SAMN05660477_02270"/>
<feature type="transmembrane region" description="Helical" evidence="1">
    <location>
        <begin position="23"/>
        <end position="43"/>
    </location>
</feature>
<accession>A0A1T5FTS5</accession>
<protein>
    <submittedName>
        <fullName evidence="3">2TM domain-containing protein</fullName>
    </submittedName>
</protein>